<name>X1GBE8_9ZZZZ</name>
<dbReference type="Gene3D" id="3.30.70.3090">
    <property type="entry name" value="ORF SCO4226, nickel-binding ferredoxin-like monomer"/>
    <property type="match status" value="1"/>
</dbReference>
<evidence type="ECO:0008006" key="2">
    <source>
        <dbReference type="Google" id="ProtNLM"/>
    </source>
</evidence>
<protein>
    <recommendedName>
        <fullName evidence="2">DUF4242 domain-containing protein</fullName>
    </recommendedName>
</protein>
<dbReference type="AlphaFoldDB" id="X1GBE8"/>
<dbReference type="InterPro" id="IPR025336">
    <property type="entry name" value="SCO4226-like"/>
</dbReference>
<sequence length="91" mass="10256">MAKFLLVHPVGKELTLEAATPVAKAVKANSTVDAYWVRSWYAREEGKLYCEWDAKDAESIRQVSAKAAPDMPIEGVYELDAEFMISSEKFR</sequence>
<evidence type="ECO:0000313" key="1">
    <source>
        <dbReference type="EMBL" id="GAH54522.1"/>
    </source>
</evidence>
<comment type="caution">
    <text evidence="1">The sequence shown here is derived from an EMBL/GenBank/DDBJ whole genome shotgun (WGS) entry which is preliminary data.</text>
</comment>
<proteinExistence type="predicted"/>
<accession>X1GBE8</accession>
<reference evidence="1" key="1">
    <citation type="journal article" date="2014" name="Front. Microbiol.">
        <title>High frequency of phylogenetically diverse reductive dehalogenase-homologous genes in deep subseafloor sedimentary metagenomes.</title>
        <authorList>
            <person name="Kawai M."/>
            <person name="Futagami T."/>
            <person name="Toyoda A."/>
            <person name="Takaki Y."/>
            <person name="Nishi S."/>
            <person name="Hori S."/>
            <person name="Arai W."/>
            <person name="Tsubouchi T."/>
            <person name="Morono Y."/>
            <person name="Uchiyama I."/>
            <person name="Ito T."/>
            <person name="Fujiyama A."/>
            <person name="Inagaki F."/>
            <person name="Takami H."/>
        </authorList>
    </citation>
    <scope>NUCLEOTIDE SEQUENCE</scope>
    <source>
        <strain evidence="1">Expedition CK06-06</strain>
    </source>
</reference>
<organism evidence="1">
    <name type="scientific">marine sediment metagenome</name>
    <dbReference type="NCBI Taxonomy" id="412755"/>
    <lineage>
        <taxon>unclassified sequences</taxon>
        <taxon>metagenomes</taxon>
        <taxon>ecological metagenomes</taxon>
    </lineage>
</organism>
<dbReference type="EMBL" id="BARU01022241">
    <property type="protein sequence ID" value="GAH54522.1"/>
    <property type="molecule type" value="Genomic_DNA"/>
</dbReference>
<dbReference type="InterPro" id="IPR042557">
    <property type="entry name" value="SCO4226"/>
</dbReference>
<dbReference type="Pfam" id="PF14026">
    <property type="entry name" value="SCO4226-like"/>
    <property type="match status" value="1"/>
</dbReference>
<gene>
    <name evidence="1" type="ORF">S03H2_36258</name>
</gene>